<organism evidence="1">
    <name type="scientific">Physcomitrium patens</name>
    <name type="common">Spreading-leaved earth moss</name>
    <name type="synonym">Physcomitrella patens</name>
    <dbReference type="NCBI Taxonomy" id="3218"/>
    <lineage>
        <taxon>Eukaryota</taxon>
        <taxon>Viridiplantae</taxon>
        <taxon>Streptophyta</taxon>
        <taxon>Embryophyta</taxon>
        <taxon>Bryophyta</taxon>
        <taxon>Bryophytina</taxon>
        <taxon>Bryopsida</taxon>
        <taxon>Funariidae</taxon>
        <taxon>Funariales</taxon>
        <taxon>Funariaceae</taxon>
        <taxon>Physcomitrium</taxon>
    </lineage>
</organism>
<name>A0A2K1L232_PHYPA</name>
<evidence type="ECO:0000313" key="1">
    <source>
        <dbReference type="EMBL" id="PNR60088.1"/>
    </source>
</evidence>
<accession>A0A2K1L232</accession>
<evidence type="ECO:0000313" key="3">
    <source>
        <dbReference type="Proteomes" id="UP000006727"/>
    </source>
</evidence>
<gene>
    <name evidence="1" type="ORF">PHYPA_002881</name>
</gene>
<protein>
    <submittedName>
        <fullName evidence="1 2">Uncharacterized protein</fullName>
    </submittedName>
</protein>
<reference evidence="1 3" key="1">
    <citation type="journal article" date="2008" name="Science">
        <title>The Physcomitrella genome reveals evolutionary insights into the conquest of land by plants.</title>
        <authorList>
            <person name="Rensing S."/>
            <person name="Lang D."/>
            <person name="Zimmer A."/>
            <person name="Terry A."/>
            <person name="Salamov A."/>
            <person name="Shapiro H."/>
            <person name="Nishiyama T."/>
            <person name="Perroud P.-F."/>
            <person name="Lindquist E."/>
            <person name="Kamisugi Y."/>
            <person name="Tanahashi T."/>
            <person name="Sakakibara K."/>
            <person name="Fujita T."/>
            <person name="Oishi K."/>
            <person name="Shin-I T."/>
            <person name="Kuroki Y."/>
            <person name="Toyoda A."/>
            <person name="Suzuki Y."/>
            <person name="Hashimoto A."/>
            <person name="Yamaguchi K."/>
            <person name="Sugano A."/>
            <person name="Kohara Y."/>
            <person name="Fujiyama A."/>
            <person name="Anterola A."/>
            <person name="Aoki S."/>
            <person name="Ashton N."/>
            <person name="Barbazuk W.B."/>
            <person name="Barker E."/>
            <person name="Bennetzen J."/>
            <person name="Bezanilla M."/>
            <person name="Blankenship R."/>
            <person name="Cho S.H."/>
            <person name="Dutcher S."/>
            <person name="Estelle M."/>
            <person name="Fawcett J.A."/>
            <person name="Gundlach H."/>
            <person name="Hanada K."/>
            <person name="Heyl A."/>
            <person name="Hicks K.A."/>
            <person name="Hugh J."/>
            <person name="Lohr M."/>
            <person name="Mayer K."/>
            <person name="Melkozernov A."/>
            <person name="Murata T."/>
            <person name="Nelson D."/>
            <person name="Pils B."/>
            <person name="Prigge M."/>
            <person name="Reiss B."/>
            <person name="Renner T."/>
            <person name="Rombauts S."/>
            <person name="Rushton P."/>
            <person name="Sanderfoot A."/>
            <person name="Schween G."/>
            <person name="Shiu S.-H."/>
            <person name="Stueber K."/>
            <person name="Theodoulou F.L."/>
            <person name="Tu H."/>
            <person name="Van de Peer Y."/>
            <person name="Verrier P.J."/>
            <person name="Waters E."/>
            <person name="Wood A."/>
            <person name="Yang L."/>
            <person name="Cove D."/>
            <person name="Cuming A."/>
            <person name="Hasebe M."/>
            <person name="Lucas S."/>
            <person name="Mishler D.B."/>
            <person name="Reski R."/>
            <person name="Grigoriev I."/>
            <person name="Quatrano R.S."/>
            <person name="Boore J.L."/>
        </authorList>
    </citation>
    <scope>NUCLEOTIDE SEQUENCE [LARGE SCALE GENOMIC DNA]</scope>
    <source>
        <strain evidence="2 3">cv. Gransden 2004</strain>
    </source>
</reference>
<dbReference type="EnsemblPlants" id="Pp3c2_18420V3.1">
    <property type="protein sequence ID" value="PAC:32935829.CDS.1"/>
    <property type="gene ID" value="Pp3c2_18420"/>
</dbReference>
<dbReference type="Gramene" id="Pp3c2_18420V3.1">
    <property type="protein sequence ID" value="PAC:32935829.CDS.1"/>
    <property type="gene ID" value="Pp3c2_18420"/>
</dbReference>
<proteinExistence type="predicted"/>
<dbReference type="InParanoid" id="A0A2K1L232"/>
<dbReference type="EMBL" id="ABEU02000002">
    <property type="protein sequence ID" value="PNR60088.1"/>
    <property type="molecule type" value="Genomic_DNA"/>
</dbReference>
<keyword evidence="3" id="KW-1185">Reference proteome</keyword>
<reference evidence="2" key="3">
    <citation type="submission" date="2020-12" db="UniProtKB">
        <authorList>
            <consortium name="EnsemblPlants"/>
        </authorList>
    </citation>
    <scope>IDENTIFICATION</scope>
</reference>
<sequence length="74" mass="8432">MVEHPGETHTVTCTRLTLVVGRHIFVRCKWFNASVCVTALEFPHSWSCNDKCFQFPFHSSTLKYLANSEGMGHC</sequence>
<dbReference type="AlphaFoldDB" id="A0A2K1L232"/>
<reference evidence="1 3" key="2">
    <citation type="journal article" date="2018" name="Plant J.">
        <title>The Physcomitrella patens chromosome-scale assembly reveals moss genome structure and evolution.</title>
        <authorList>
            <person name="Lang D."/>
            <person name="Ullrich K.K."/>
            <person name="Murat F."/>
            <person name="Fuchs J."/>
            <person name="Jenkins J."/>
            <person name="Haas F.B."/>
            <person name="Piednoel M."/>
            <person name="Gundlach H."/>
            <person name="Van Bel M."/>
            <person name="Meyberg R."/>
            <person name="Vives C."/>
            <person name="Morata J."/>
            <person name="Symeonidi A."/>
            <person name="Hiss M."/>
            <person name="Muchero W."/>
            <person name="Kamisugi Y."/>
            <person name="Saleh O."/>
            <person name="Blanc G."/>
            <person name="Decker E.L."/>
            <person name="van Gessel N."/>
            <person name="Grimwood J."/>
            <person name="Hayes R.D."/>
            <person name="Graham S.W."/>
            <person name="Gunter L.E."/>
            <person name="McDaniel S.F."/>
            <person name="Hoernstein S.N.W."/>
            <person name="Larsson A."/>
            <person name="Li F.W."/>
            <person name="Perroud P.F."/>
            <person name="Phillips J."/>
            <person name="Ranjan P."/>
            <person name="Rokshar D.S."/>
            <person name="Rothfels C.J."/>
            <person name="Schneider L."/>
            <person name="Shu S."/>
            <person name="Stevenson D.W."/>
            <person name="Thummler F."/>
            <person name="Tillich M."/>
            <person name="Villarreal Aguilar J.C."/>
            <person name="Widiez T."/>
            <person name="Wong G.K."/>
            <person name="Wymore A."/>
            <person name="Zhang Y."/>
            <person name="Zimmer A.D."/>
            <person name="Quatrano R.S."/>
            <person name="Mayer K.F.X."/>
            <person name="Goodstein D."/>
            <person name="Casacuberta J.M."/>
            <person name="Vandepoele K."/>
            <person name="Reski R."/>
            <person name="Cuming A.C."/>
            <person name="Tuskan G.A."/>
            <person name="Maumus F."/>
            <person name="Salse J."/>
            <person name="Schmutz J."/>
            <person name="Rensing S.A."/>
        </authorList>
    </citation>
    <scope>NUCLEOTIDE SEQUENCE [LARGE SCALE GENOMIC DNA]</scope>
    <source>
        <strain evidence="2 3">cv. Gransden 2004</strain>
    </source>
</reference>
<evidence type="ECO:0000313" key="2">
    <source>
        <dbReference type="EnsemblPlants" id="PAC:32935829.CDS.1"/>
    </source>
</evidence>
<dbReference type="Proteomes" id="UP000006727">
    <property type="component" value="Chromosome 2"/>
</dbReference>